<dbReference type="EMBL" id="JAXQNO010000016">
    <property type="protein sequence ID" value="KAK4782590.1"/>
    <property type="molecule type" value="Genomic_DNA"/>
</dbReference>
<organism evidence="6 7">
    <name type="scientific">Trapa natans</name>
    <name type="common">Water chestnut</name>
    <dbReference type="NCBI Taxonomy" id="22666"/>
    <lineage>
        <taxon>Eukaryota</taxon>
        <taxon>Viridiplantae</taxon>
        <taxon>Streptophyta</taxon>
        <taxon>Embryophyta</taxon>
        <taxon>Tracheophyta</taxon>
        <taxon>Spermatophyta</taxon>
        <taxon>Magnoliopsida</taxon>
        <taxon>eudicotyledons</taxon>
        <taxon>Gunneridae</taxon>
        <taxon>Pentapetalae</taxon>
        <taxon>rosids</taxon>
        <taxon>malvids</taxon>
        <taxon>Myrtales</taxon>
        <taxon>Lythraceae</taxon>
        <taxon>Trapa</taxon>
    </lineage>
</organism>
<evidence type="ECO:0000256" key="5">
    <source>
        <dbReference type="SAM" id="MobiDB-lite"/>
    </source>
</evidence>
<proteinExistence type="inferred from homology"/>
<evidence type="ECO:0000256" key="4">
    <source>
        <dbReference type="ARBA" id="ARBA00023278"/>
    </source>
</evidence>
<keyword evidence="4" id="KW-0379">Hydroxylation</keyword>
<dbReference type="Proteomes" id="UP001346149">
    <property type="component" value="Unassembled WGS sequence"/>
</dbReference>
<comment type="caution">
    <text evidence="6">The sequence shown here is derived from an EMBL/GenBank/DDBJ whole genome shotgun (WGS) entry which is preliminary data.</text>
</comment>
<comment type="similarity">
    <text evidence="1">Belongs to the CLV3/ESR signal peptide family.</text>
</comment>
<dbReference type="InterPro" id="IPR039618">
    <property type="entry name" value="CLE9-13"/>
</dbReference>
<evidence type="ECO:0000313" key="7">
    <source>
        <dbReference type="Proteomes" id="UP001346149"/>
    </source>
</evidence>
<dbReference type="AlphaFoldDB" id="A0AAN7LK62"/>
<keyword evidence="2" id="KW-0217">Developmental protein</keyword>
<dbReference type="GO" id="GO:0030154">
    <property type="term" value="P:cell differentiation"/>
    <property type="evidence" value="ECO:0007669"/>
    <property type="project" value="UniProtKB-KW"/>
</dbReference>
<dbReference type="PANTHER" id="PTHR34359">
    <property type="entry name" value="CLAVATA3/ESR (CLE)-RELATED PROTEIN 10"/>
    <property type="match status" value="1"/>
</dbReference>
<keyword evidence="7" id="KW-1185">Reference proteome</keyword>
<evidence type="ECO:0000256" key="2">
    <source>
        <dbReference type="ARBA" id="ARBA00022473"/>
    </source>
</evidence>
<protein>
    <submittedName>
        <fullName evidence="6">Uncharacterized protein</fullName>
    </submittedName>
</protein>
<name>A0AAN7LK62_TRANT</name>
<feature type="region of interest" description="Disordered" evidence="5">
    <location>
        <begin position="73"/>
        <end position="106"/>
    </location>
</feature>
<keyword evidence="3" id="KW-0221">Differentiation</keyword>
<evidence type="ECO:0000256" key="3">
    <source>
        <dbReference type="ARBA" id="ARBA00022782"/>
    </source>
</evidence>
<evidence type="ECO:0000256" key="1">
    <source>
        <dbReference type="ARBA" id="ARBA00005416"/>
    </source>
</evidence>
<evidence type="ECO:0000313" key="6">
    <source>
        <dbReference type="EMBL" id="KAK4782590.1"/>
    </source>
</evidence>
<reference evidence="6 7" key="1">
    <citation type="journal article" date="2023" name="Hortic Res">
        <title>Pangenome of water caltrop reveals structural variations and asymmetric subgenome divergence after allopolyploidization.</title>
        <authorList>
            <person name="Zhang X."/>
            <person name="Chen Y."/>
            <person name="Wang L."/>
            <person name="Yuan Y."/>
            <person name="Fang M."/>
            <person name="Shi L."/>
            <person name="Lu R."/>
            <person name="Comes H.P."/>
            <person name="Ma Y."/>
            <person name="Chen Y."/>
            <person name="Huang G."/>
            <person name="Zhou Y."/>
            <person name="Zheng Z."/>
            <person name="Qiu Y."/>
        </authorList>
    </citation>
    <scope>NUCLEOTIDE SEQUENCE [LARGE SCALE GENOMIC DNA]</scope>
    <source>
        <strain evidence="6">F231</strain>
    </source>
</reference>
<dbReference type="PANTHER" id="PTHR34359:SF5">
    <property type="entry name" value="CLAVATA3_ESR (CLE)-RELATED PROTEIN 9"/>
    <property type="match status" value="1"/>
</dbReference>
<accession>A0AAN7LK62</accession>
<sequence>MSLIQMMLPSNIQRLRRLAVFLSLLFLFLFLHGHQNFIASGVSVISLDSKEHDDSMVHRKVLSAKFDFTPLLHHHMSEPHPSGQEVDPLYEEEKRRVPSGPNPLHH</sequence>
<gene>
    <name evidence="6" type="ORF">SAY86_016692</name>
</gene>